<dbReference type="Gene3D" id="3.30.70.330">
    <property type="match status" value="1"/>
</dbReference>
<feature type="compositionally biased region" description="Low complexity" evidence="1">
    <location>
        <begin position="346"/>
        <end position="356"/>
    </location>
</feature>
<evidence type="ECO:0008006" key="4">
    <source>
        <dbReference type="Google" id="ProtNLM"/>
    </source>
</evidence>
<reference evidence="2" key="1">
    <citation type="journal article" date="2020" name="Stud. Mycol.">
        <title>101 Dothideomycetes genomes: a test case for predicting lifestyles and emergence of pathogens.</title>
        <authorList>
            <person name="Haridas S."/>
            <person name="Albert R."/>
            <person name="Binder M."/>
            <person name="Bloem J."/>
            <person name="Labutti K."/>
            <person name="Salamov A."/>
            <person name="Andreopoulos B."/>
            <person name="Baker S."/>
            <person name="Barry K."/>
            <person name="Bills G."/>
            <person name="Bluhm B."/>
            <person name="Cannon C."/>
            <person name="Castanera R."/>
            <person name="Culley D."/>
            <person name="Daum C."/>
            <person name="Ezra D."/>
            <person name="Gonzalez J."/>
            <person name="Henrissat B."/>
            <person name="Kuo A."/>
            <person name="Liang C."/>
            <person name="Lipzen A."/>
            <person name="Lutzoni F."/>
            <person name="Magnuson J."/>
            <person name="Mondo S."/>
            <person name="Nolan M."/>
            <person name="Ohm R."/>
            <person name="Pangilinan J."/>
            <person name="Park H.-J."/>
            <person name="Ramirez L."/>
            <person name="Alfaro M."/>
            <person name="Sun H."/>
            <person name="Tritt A."/>
            <person name="Yoshinaga Y."/>
            <person name="Zwiers L.-H."/>
            <person name="Turgeon B."/>
            <person name="Goodwin S."/>
            <person name="Spatafora J."/>
            <person name="Crous P."/>
            <person name="Grigoriev I."/>
        </authorList>
    </citation>
    <scope>NUCLEOTIDE SEQUENCE</scope>
    <source>
        <strain evidence="2">ATCC 74209</strain>
    </source>
</reference>
<feature type="region of interest" description="Disordered" evidence="1">
    <location>
        <begin position="1"/>
        <end position="30"/>
    </location>
</feature>
<dbReference type="AlphaFoldDB" id="A0A9P4JH06"/>
<feature type="compositionally biased region" description="Basic residues" evidence="1">
    <location>
        <begin position="127"/>
        <end position="138"/>
    </location>
</feature>
<feature type="compositionally biased region" description="Polar residues" evidence="1">
    <location>
        <begin position="1"/>
        <end position="26"/>
    </location>
</feature>
<feature type="compositionally biased region" description="Basic residues" evidence="1">
    <location>
        <begin position="220"/>
        <end position="230"/>
    </location>
</feature>
<dbReference type="InterPro" id="IPR012677">
    <property type="entry name" value="Nucleotide-bd_a/b_plait_sf"/>
</dbReference>
<feature type="region of interest" description="Disordered" evidence="1">
    <location>
        <begin position="120"/>
        <end position="234"/>
    </location>
</feature>
<dbReference type="EMBL" id="ML994107">
    <property type="protein sequence ID" value="KAF2198945.1"/>
    <property type="molecule type" value="Genomic_DNA"/>
</dbReference>
<organism evidence="2 3">
    <name type="scientific">Delitschia confertaspora ATCC 74209</name>
    <dbReference type="NCBI Taxonomy" id="1513339"/>
    <lineage>
        <taxon>Eukaryota</taxon>
        <taxon>Fungi</taxon>
        <taxon>Dikarya</taxon>
        <taxon>Ascomycota</taxon>
        <taxon>Pezizomycotina</taxon>
        <taxon>Dothideomycetes</taxon>
        <taxon>Pleosporomycetidae</taxon>
        <taxon>Pleosporales</taxon>
        <taxon>Delitschiaceae</taxon>
        <taxon>Delitschia</taxon>
    </lineage>
</organism>
<feature type="region of interest" description="Disordered" evidence="1">
    <location>
        <begin position="473"/>
        <end position="619"/>
    </location>
</feature>
<protein>
    <recommendedName>
        <fullName evidence="4">RRM domain-containing protein</fullName>
    </recommendedName>
</protein>
<sequence>MPAAQALTQKPSSTAPAQPLQAPSNTTDHKENSLVRLHLSPFNPALLKVYLAPSVLPLAQNISYHTLETFPEKGFGYVELPAMEAAKLKKKLNGSILKGSKVRIEDAKPEKRKIVEPIDEEEEERAKKRVKKDKKKKMGVLEGVELPDGRKVKRGWTEPATKGKKERSEKKDKDKRDKKEKKKGEKAEQKKSKFTKEPELLFKTKLTPVAANALEVSSKDKKKEKKKDKKSKREVIVHEFEKTTKHASFLKTAKVETGKKPAVEYVNGKGWVDEDGNVVEAETGKARNRRVLELVDRDTTTKEDKAAKDAEMTDAPPVEEVSGTLGAQSTPKSKSKETKKPKAKKAVTPPSSSSEESSVDEESSVVSSDSSSDEESGSESGSDAESDTLSAAQSSVAASIAAGSIPETTIIPSFPTEAPVTEAAPEEKKEIHPLEALYKRPAPTTSATSSTPTRLAPLKTSFSFFGDSNDNVDTMDMDTADQQNPSIVPMTPFTEKDLEWRGTRSAAPTPDTAAIGRRFSFPWREEGADGDGAETEGDAEKEKELKDNTRANAGTAAADKDDDSDSDGDSDSDSESDSDSDAESTPAGKGKADKAGSGKESKEEPKEEESEFGKWFWENRGDNNRAWKKRRRDGLKLVRLRENRKGGLGKF</sequence>
<evidence type="ECO:0000313" key="2">
    <source>
        <dbReference type="EMBL" id="KAF2198945.1"/>
    </source>
</evidence>
<keyword evidence="3" id="KW-1185">Reference proteome</keyword>
<feature type="compositionally biased region" description="Acidic residues" evidence="1">
    <location>
        <begin position="528"/>
        <end position="537"/>
    </location>
</feature>
<dbReference type="OrthoDB" id="3595585at2759"/>
<dbReference type="Proteomes" id="UP000799536">
    <property type="component" value="Unassembled WGS sequence"/>
</dbReference>
<feature type="compositionally biased region" description="Low complexity" evidence="1">
    <location>
        <begin position="390"/>
        <end position="404"/>
    </location>
</feature>
<feature type="compositionally biased region" description="Basic and acidic residues" evidence="1">
    <location>
        <begin position="161"/>
        <end position="202"/>
    </location>
</feature>
<feature type="region of interest" description="Disordered" evidence="1">
    <location>
        <begin position="281"/>
        <end position="454"/>
    </location>
</feature>
<feature type="compositionally biased region" description="Acidic residues" evidence="1">
    <location>
        <begin position="371"/>
        <end position="386"/>
    </location>
</feature>
<feature type="compositionally biased region" description="Basic and acidic residues" evidence="1">
    <location>
        <begin position="590"/>
        <end position="605"/>
    </location>
</feature>
<evidence type="ECO:0000256" key="1">
    <source>
        <dbReference type="SAM" id="MobiDB-lite"/>
    </source>
</evidence>
<feature type="compositionally biased region" description="Acidic residues" evidence="1">
    <location>
        <begin position="560"/>
        <end position="582"/>
    </location>
</feature>
<proteinExistence type="predicted"/>
<comment type="caution">
    <text evidence="2">The sequence shown here is derived from an EMBL/GenBank/DDBJ whole genome shotgun (WGS) entry which is preliminary data.</text>
</comment>
<name>A0A9P4JH06_9PLEO</name>
<evidence type="ECO:0000313" key="3">
    <source>
        <dbReference type="Proteomes" id="UP000799536"/>
    </source>
</evidence>
<feature type="compositionally biased region" description="Low complexity" evidence="1">
    <location>
        <begin position="441"/>
        <end position="453"/>
    </location>
</feature>
<accession>A0A9P4JH06</accession>
<feature type="compositionally biased region" description="Basic and acidic residues" evidence="1">
    <location>
        <begin position="282"/>
        <end position="311"/>
    </location>
</feature>
<gene>
    <name evidence="2" type="ORF">GQ43DRAFT_442918</name>
</gene>
<feature type="compositionally biased region" description="Basic and acidic residues" evidence="1">
    <location>
        <begin position="538"/>
        <end position="549"/>
    </location>
</feature>